<reference evidence="1 2" key="1">
    <citation type="submission" date="2014-11" db="EMBL/GenBank/DDBJ databases">
        <authorList>
            <person name="Zhu J."/>
            <person name="Qi W."/>
            <person name="Song R."/>
        </authorList>
    </citation>
    <scope>NUCLEOTIDE SEQUENCE [LARGE SCALE GENOMIC DNA]</scope>
</reference>
<dbReference type="PhylomeDB" id="A0A0G4EKL3"/>
<gene>
    <name evidence="1" type="ORF">Vbra_12246</name>
</gene>
<protein>
    <submittedName>
        <fullName evidence="1">Uncharacterized protein</fullName>
    </submittedName>
</protein>
<dbReference type="InParanoid" id="A0A0G4EKL3"/>
<dbReference type="AlphaFoldDB" id="A0A0G4EKL3"/>
<organism evidence="1 2">
    <name type="scientific">Vitrella brassicaformis (strain CCMP3155)</name>
    <dbReference type="NCBI Taxonomy" id="1169540"/>
    <lineage>
        <taxon>Eukaryota</taxon>
        <taxon>Sar</taxon>
        <taxon>Alveolata</taxon>
        <taxon>Colpodellida</taxon>
        <taxon>Vitrellaceae</taxon>
        <taxon>Vitrella</taxon>
    </lineage>
</organism>
<evidence type="ECO:0000313" key="1">
    <source>
        <dbReference type="EMBL" id="CEL97661.1"/>
    </source>
</evidence>
<proteinExistence type="predicted"/>
<keyword evidence="2" id="KW-1185">Reference proteome</keyword>
<dbReference type="Proteomes" id="UP000041254">
    <property type="component" value="Unassembled WGS sequence"/>
</dbReference>
<accession>A0A0G4EKL3</accession>
<dbReference type="EMBL" id="CDMY01000255">
    <property type="protein sequence ID" value="CEL97661.1"/>
    <property type="molecule type" value="Genomic_DNA"/>
</dbReference>
<dbReference type="VEuPathDB" id="CryptoDB:Vbra_12246"/>
<name>A0A0G4EKL3_VITBC</name>
<sequence length="890" mass="100001">MASRTDPRAHLAQRIAARGLEMPDVYGDTPDLVCWKLKALMHQEPELLREWLVALRGTQEMRDTEAVIKRQDPTFLDTLLWEWFPQRVQHEAVQLVVDLFQHVPPQMLDDFAPLYSPFSLCQEPEIPLRQGPCIESVTREDSPVPAAVVAVLKQHMQDLHRKVESVSELKSELANSPQTDNDGLKQHVCGQFAALSNIVTKIADDVRHQRNTSSLADLAHAKCDMIAATIRQPSSYVCPLLIRLAELSVTSHIAPHLGTQAIVGSLSRTHTSLHALSHSPAMHTNMDLQRGRSDQTKLTGQQVAAWGPAFSRTTRARLDCNPSTRVFQLLEHASNTLQELHAHQSHRSVHIEDDCEGWDFGRDHIGPLDERLLFFGERIFPTPEESEAVVFPKLKRAEVDRHWRTVNTTKQDVTRGPWRKLRRWKMTSLVELHVHDTAPSSSGTISAATRPTFWSDLLQPTLKRITGVRFRGGVERFSPLEGAQVEELGVTLTEQLISDDLFESVDLFRDKSMAPNGKVTFDVTPSVVFHTMDNLSRMESHPSWADAVIEIARDVKIVALPSGLTQGQTVSSARLSCLRRLSFPHATTLELTGCGDASEPLPDVFLEHISHRHFPRITTLLLGWTERVREEPVSKAVDLPSLREVRFGREGSPPGRFFFPLCLRNCQKGLPLVHVEGIYRAGGAGAWSLWEGGGEGSGDGHQRVEKRIRKITLNVERQPEGSWVHEEGQPESSTVLSGILPACLRAIDKCPFLKCIVIEHGRVVKRDDGVGIFLIRRRPISLVTEADGEELQSRGFVAVRTCFAWKLCHVRDCVLHRRSEVSVCAVRMPRTAVDDSVSLNEALLSHAGLRVHPFAARCLEPEMRDKLTRKCVSYTDDLRREAKRNKDRRG</sequence>
<evidence type="ECO:0000313" key="2">
    <source>
        <dbReference type="Proteomes" id="UP000041254"/>
    </source>
</evidence>